<keyword evidence="2" id="KW-1185">Reference proteome</keyword>
<proteinExistence type="predicted"/>
<dbReference type="RefSeq" id="WP_075007252.1">
    <property type="nucleotide sequence ID" value="NZ_FOAP01000007.1"/>
</dbReference>
<sequence>MLASRASGILLCHAGADRIAFLAQDVTSIDLPSALDGRSRAAGLAFGHRSDPVRVLLSRPGEGVGVDTLEIDTEPHLILGLPSLLGRAAGGSLRGFILARGLLWPLVSLVEFEHFLAGSSQEAA</sequence>
<name>A0A1H7RWI2_STIAU</name>
<dbReference type="AlphaFoldDB" id="A0A1H7RWI2"/>
<protein>
    <recommendedName>
        <fullName evidence="3">Protein CrdC</fullName>
    </recommendedName>
</protein>
<gene>
    <name evidence="1" type="ORF">SAMN05444354_107217</name>
</gene>
<dbReference type="Proteomes" id="UP000182719">
    <property type="component" value="Unassembled WGS sequence"/>
</dbReference>
<accession>A0A1H7RWI2</accession>
<evidence type="ECO:0000313" key="2">
    <source>
        <dbReference type="Proteomes" id="UP000182719"/>
    </source>
</evidence>
<reference evidence="2" key="1">
    <citation type="submission" date="2016-10" db="EMBL/GenBank/DDBJ databases">
        <authorList>
            <person name="Varghese N."/>
            <person name="Submissions S."/>
        </authorList>
    </citation>
    <scope>NUCLEOTIDE SEQUENCE [LARGE SCALE GENOMIC DNA]</scope>
    <source>
        <strain evidence="2">DSM 17044</strain>
    </source>
</reference>
<evidence type="ECO:0000313" key="1">
    <source>
        <dbReference type="EMBL" id="SEL64613.1"/>
    </source>
</evidence>
<evidence type="ECO:0008006" key="3">
    <source>
        <dbReference type="Google" id="ProtNLM"/>
    </source>
</evidence>
<organism evidence="1 2">
    <name type="scientific">Stigmatella aurantiaca</name>
    <dbReference type="NCBI Taxonomy" id="41"/>
    <lineage>
        <taxon>Bacteria</taxon>
        <taxon>Pseudomonadati</taxon>
        <taxon>Myxococcota</taxon>
        <taxon>Myxococcia</taxon>
        <taxon>Myxococcales</taxon>
        <taxon>Cystobacterineae</taxon>
        <taxon>Archangiaceae</taxon>
        <taxon>Stigmatella</taxon>
    </lineage>
</organism>
<dbReference type="OrthoDB" id="5383000at2"/>
<dbReference type="EMBL" id="FOAP01000007">
    <property type="protein sequence ID" value="SEL64613.1"/>
    <property type="molecule type" value="Genomic_DNA"/>
</dbReference>